<feature type="compositionally biased region" description="Basic and acidic residues" evidence="11">
    <location>
        <begin position="516"/>
        <end position="536"/>
    </location>
</feature>
<evidence type="ECO:0000256" key="3">
    <source>
        <dbReference type="ARBA" id="ARBA00022630"/>
    </source>
</evidence>
<dbReference type="PANTHER" id="PTHR48467">
    <property type="entry name" value="GLUTAMATE SYNTHASE 1 [NADH], CHLOROPLASTIC-LIKE"/>
    <property type="match status" value="1"/>
</dbReference>
<keyword evidence="3" id="KW-0285">Flavoprotein</keyword>
<keyword evidence="4" id="KW-0479">Metal-binding</keyword>
<evidence type="ECO:0000256" key="7">
    <source>
        <dbReference type="ARBA" id="ARBA00023002"/>
    </source>
</evidence>
<dbReference type="PROSITE" id="PS51379">
    <property type="entry name" value="4FE4S_FER_2"/>
    <property type="match status" value="2"/>
</dbReference>
<keyword evidence="14" id="KW-1185">Reference proteome</keyword>
<evidence type="ECO:0000256" key="9">
    <source>
        <dbReference type="ARBA" id="ARBA00023014"/>
    </source>
</evidence>
<evidence type="ECO:0000256" key="8">
    <source>
        <dbReference type="ARBA" id="ARBA00023004"/>
    </source>
</evidence>
<dbReference type="Gene3D" id="3.40.50.720">
    <property type="entry name" value="NAD(P)-binding Rossmann-like Domain"/>
    <property type="match status" value="1"/>
</dbReference>
<reference evidence="13" key="1">
    <citation type="submission" date="2023-06" db="EMBL/GenBank/DDBJ databases">
        <title>Draft genome sequence of Nocardioides sp. SOB72.</title>
        <authorList>
            <person name="Zhang G."/>
        </authorList>
    </citation>
    <scope>NUCLEOTIDE SEQUENCE</scope>
    <source>
        <strain evidence="13">SOB72</strain>
    </source>
</reference>
<keyword evidence="7" id="KW-0560">Oxidoreductase</keyword>
<comment type="caution">
    <text evidence="13">The sequence shown here is derived from an EMBL/GenBank/DDBJ whole genome shotgun (WGS) entry which is preliminary data.</text>
</comment>
<keyword evidence="5" id="KW-0274">FAD</keyword>
<evidence type="ECO:0000313" key="13">
    <source>
        <dbReference type="EMBL" id="MDN4161622.1"/>
    </source>
</evidence>
<dbReference type="PRINTS" id="PR00419">
    <property type="entry name" value="ADXRDTASE"/>
</dbReference>
<dbReference type="RefSeq" id="WP_300960523.1">
    <property type="nucleotide sequence ID" value="NZ_JAUHJR010000003.1"/>
</dbReference>
<name>A0ABT8ETW6_9ACTN</name>
<dbReference type="Pfam" id="PF00037">
    <property type="entry name" value="Fer4"/>
    <property type="match status" value="1"/>
</dbReference>
<dbReference type="EC" id="1.18.1.2" evidence="2"/>
<keyword evidence="9" id="KW-0411">Iron-sulfur</keyword>
<comment type="cofactor">
    <cofactor evidence="1">
        <name>FAD</name>
        <dbReference type="ChEBI" id="CHEBI:57692"/>
    </cofactor>
</comment>
<dbReference type="EMBL" id="JAUHJR010000003">
    <property type="protein sequence ID" value="MDN4161622.1"/>
    <property type="molecule type" value="Genomic_DNA"/>
</dbReference>
<evidence type="ECO:0000259" key="12">
    <source>
        <dbReference type="PROSITE" id="PS51379"/>
    </source>
</evidence>
<evidence type="ECO:0000256" key="6">
    <source>
        <dbReference type="ARBA" id="ARBA00022857"/>
    </source>
</evidence>
<dbReference type="SUPFAM" id="SSF54862">
    <property type="entry name" value="4Fe-4S ferredoxins"/>
    <property type="match status" value="1"/>
</dbReference>
<feature type="domain" description="4Fe-4S ferredoxin-type" evidence="12">
    <location>
        <begin position="1"/>
        <end position="29"/>
    </location>
</feature>
<evidence type="ECO:0000256" key="2">
    <source>
        <dbReference type="ARBA" id="ARBA00013223"/>
    </source>
</evidence>
<dbReference type="SUPFAM" id="SSF51971">
    <property type="entry name" value="Nucleotide-binding domain"/>
    <property type="match status" value="1"/>
</dbReference>
<feature type="region of interest" description="Disordered" evidence="11">
    <location>
        <begin position="516"/>
        <end position="555"/>
    </location>
</feature>
<comment type="catalytic activity">
    <reaction evidence="10">
        <text>2 reduced [2Fe-2S]-[ferredoxin] + NADP(+) + H(+) = 2 oxidized [2Fe-2S]-[ferredoxin] + NADPH</text>
        <dbReference type="Rhea" id="RHEA:20125"/>
        <dbReference type="Rhea" id="RHEA-COMP:10000"/>
        <dbReference type="Rhea" id="RHEA-COMP:10001"/>
        <dbReference type="ChEBI" id="CHEBI:15378"/>
        <dbReference type="ChEBI" id="CHEBI:33737"/>
        <dbReference type="ChEBI" id="CHEBI:33738"/>
        <dbReference type="ChEBI" id="CHEBI:57783"/>
        <dbReference type="ChEBI" id="CHEBI:58349"/>
        <dbReference type="EC" id="1.18.1.2"/>
    </reaction>
</comment>
<dbReference type="Gene3D" id="3.50.50.60">
    <property type="entry name" value="FAD/NAD(P)-binding domain"/>
    <property type="match status" value="1"/>
</dbReference>
<dbReference type="InterPro" id="IPR017896">
    <property type="entry name" value="4Fe4S_Fe-S-bd"/>
</dbReference>
<dbReference type="Gene3D" id="3.30.70.20">
    <property type="match status" value="1"/>
</dbReference>
<evidence type="ECO:0000256" key="10">
    <source>
        <dbReference type="ARBA" id="ARBA00047776"/>
    </source>
</evidence>
<evidence type="ECO:0000256" key="1">
    <source>
        <dbReference type="ARBA" id="ARBA00001974"/>
    </source>
</evidence>
<keyword evidence="8" id="KW-0408">Iron</keyword>
<evidence type="ECO:0000256" key="11">
    <source>
        <dbReference type="SAM" id="MobiDB-lite"/>
    </source>
</evidence>
<dbReference type="InterPro" id="IPR036188">
    <property type="entry name" value="FAD/NAD-bd_sf"/>
</dbReference>
<dbReference type="InterPro" id="IPR017900">
    <property type="entry name" value="4Fe4S_Fe_S_CS"/>
</dbReference>
<dbReference type="PANTHER" id="PTHR48467:SF1">
    <property type="entry name" value="GLUTAMATE SYNTHASE 1 [NADH], CHLOROPLASTIC-LIKE"/>
    <property type="match status" value="1"/>
</dbReference>
<sequence length="555" mass="58903">MPYVVTQSCCADASCVVACPVNCIHPAPGEPGFATAEMLYVDPRSCVGCGACTTACPVGAVVPDTALTPEQEPFREVNAAYYDVFPHADRTPLALVPPQRRLGRPRPVRVAVVGAGPAGLYTADELLRHPEVTVDVLDRLPTPHGLLRAGVAPDHRHTKEAERLFRAIEEQPGFRYLLGVEVGRDVTRAELDERYDAVVWAVGASADRRMEVPGEDLPGSCSATALVGWYNGHPDHRHLDVDLSTERVVVVGNGNVALDVARVLTADPEALAATDVADHALAALRTSAVREVVVLGRRGPAQASFTTPELIGLAGLRDVDVLADLGGAEVVGDDVRSRVLRELAGRRPDPARRRIVLRFLTSPVRVLGDDRVDGVELVRNELVPDAAGVPRARATGATEVLEAGLVLRSVGHRGVPVAGLPHEPVAGTVPHAGGRVEPGTYVAGWAKRGPTGFLGTNKSCAQETVEALLDDLDAGLLDGLIDGRPTEAGDLSALLAARGVPVVDLAGWRAIEREERRRGEAAGRPRVKITDPDEARAVALRPARRGRRSLSASSR</sequence>
<gene>
    <name evidence="13" type="ORF">QWY29_09685</name>
</gene>
<dbReference type="InterPro" id="IPR055275">
    <property type="entry name" value="Ferredox_Rdtase"/>
</dbReference>
<keyword evidence="6" id="KW-0521">NADP</keyword>
<dbReference type="PROSITE" id="PS00198">
    <property type="entry name" value="4FE4S_FER_1"/>
    <property type="match status" value="1"/>
</dbReference>
<accession>A0ABT8ETW6</accession>
<proteinExistence type="predicted"/>
<dbReference type="InterPro" id="IPR023753">
    <property type="entry name" value="FAD/NAD-binding_dom"/>
</dbReference>
<protein>
    <recommendedName>
        <fullName evidence="2">ferredoxin--NADP(+) reductase</fullName>
        <ecNumber evidence="2">1.18.1.2</ecNumber>
    </recommendedName>
</protein>
<dbReference type="Pfam" id="PF07992">
    <property type="entry name" value="Pyr_redox_2"/>
    <property type="match status" value="1"/>
</dbReference>
<evidence type="ECO:0000256" key="5">
    <source>
        <dbReference type="ARBA" id="ARBA00022827"/>
    </source>
</evidence>
<evidence type="ECO:0000313" key="14">
    <source>
        <dbReference type="Proteomes" id="UP001168537"/>
    </source>
</evidence>
<dbReference type="Proteomes" id="UP001168537">
    <property type="component" value="Unassembled WGS sequence"/>
</dbReference>
<organism evidence="13 14">
    <name type="scientific">Nocardioides abyssi</name>
    <dbReference type="NCBI Taxonomy" id="3058370"/>
    <lineage>
        <taxon>Bacteria</taxon>
        <taxon>Bacillati</taxon>
        <taxon>Actinomycetota</taxon>
        <taxon>Actinomycetes</taxon>
        <taxon>Propionibacteriales</taxon>
        <taxon>Nocardioidaceae</taxon>
        <taxon>Nocardioides</taxon>
    </lineage>
</organism>
<evidence type="ECO:0000256" key="4">
    <source>
        <dbReference type="ARBA" id="ARBA00022723"/>
    </source>
</evidence>
<feature type="domain" description="4Fe-4S ferredoxin-type" evidence="12">
    <location>
        <begin position="37"/>
        <end position="66"/>
    </location>
</feature>